<dbReference type="InterPro" id="IPR050482">
    <property type="entry name" value="Sensor_HK_TwoCompSys"/>
</dbReference>
<dbReference type="Gene3D" id="1.20.5.1930">
    <property type="match status" value="1"/>
</dbReference>
<dbReference type="InterPro" id="IPR005467">
    <property type="entry name" value="His_kinase_dom"/>
</dbReference>
<evidence type="ECO:0000259" key="4">
    <source>
        <dbReference type="PROSITE" id="PS50109"/>
    </source>
</evidence>
<keyword evidence="1" id="KW-0808">Transferase</keyword>
<reference evidence="5 6" key="1">
    <citation type="submission" date="2024-09" db="EMBL/GenBank/DDBJ databases">
        <title>The Natural Products Discovery Center: Release of the First 8490 Sequenced Strains for Exploring Actinobacteria Biosynthetic Diversity.</title>
        <authorList>
            <person name="Kalkreuter E."/>
            <person name="Kautsar S.A."/>
            <person name="Yang D."/>
            <person name="Bader C.D."/>
            <person name="Teijaro C.N."/>
            <person name="Fluegel L."/>
            <person name="Davis C.M."/>
            <person name="Simpson J.R."/>
            <person name="Lauterbach L."/>
            <person name="Steele A.D."/>
            <person name="Gui C."/>
            <person name="Meng S."/>
            <person name="Li G."/>
            <person name="Viehrig K."/>
            <person name="Ye F."/>
            <person name="Su P."/>
            <person name="Kiefer A.F."/>
            <person name="Nichols A."/>
            <person name="Cepeda A.J."/>
            <person name="Yan W."/>
            <person name="Fan B."/>
            <person name="Jiang Y."/>
            <person name="Adhikari A."/>
            <person name="Zheng C.-J."/>
            <person name="Schuster L."/>
            <person name="Cowan T.M."/>
            <person name="Smanski M.J."/>
            <person name="Chevrette M.G."/>
            <person name="De Carvalho L.P.S."/>
            <person name="Shen B."/>
        </authorList>
    </citation>
    <scope>NUCLEOTIDE SEQUENCE [LARGE SCALE GENOMIC DNA]</scope>
    <source>
        <strain evidence="5 6">NPDC058546</strain>
    </source>
</reference>
<protein>
    <submittedName>
        <fullName evidence="5">Sensor histidine kinase</fullName>
    </submittedName>
</protein>
<dbReference type="Pfam" id="PF02518">
    <property type="entry name" value="HATPase_c"/>
    <property type="match status" value="1"/>
</dbReference>
<evidence type="ECO:0000313" key="5">
    <source>
        <dbReference type="EMBL" id="MFD4215613.1"/>
    </source>
</evidence>
<gene>
    <name evidence="5" type="ORF">ACFWSS_22315</name>
</gene>
<dbReference type="CDD" id="cd16917">
    <property type="entry name" value="HATPase_UhpB-NarQ-NarX-like"/>
    <property type="match status" value="1"/>
</dbReference>
<dbReference type="Pfam" id="PF07730">
    <property type="entry name" value="HisKA_3"/>
    <property type="match status" value="1"/>
</dbReference>
<feature type="domain" description="Histidine kinase" evidence="4">
    <location>
        <begin position="266"/>
        <end position="356"/>
    </location>
</feature>
<sequence length="371" mass="40554">MVAGRQAHGTAAAVLERRKDEVLAAYEAALRSTDSSLLREEHNSKRYVDEARQIIAHVIAELHRGTYLPSGTEYLGADGSPVGGPRTHPVESGRASAALFDAVVVVLLDESEGMRPSGAETAVLFSLLHRQIVARHTARSVAHIGHLLERIRSAHDDERLRVARGLHDEVAGHLGSALNWFELHDVYQESDQMELARQKLDTAREAVRDSLASLREVMTGLRLRVDAEPLHAALVRDLQDMAVAPGRVRVSVTGDESWVPTWVAEELFLVLREAQRNAVRHARSKTVSVDVHVTPGEVRAAVEDDGVGFDPRTKTPHGHSGMLSMRERVELLGGSVAVESQPGCGTRILVFVPLEGETGGGHTQSHQSRHR</sequence>
<dbReference type="GO" id="GO:0016301">
    <property type="term" value="F:kinase activity"/>
    <property type="evidence" value="ECO:0007669"/>
    <property type="project" value="UniProtKB-KW"/>
</dbReference>
<proteinExistence type="predicted"/>
<organism evidence="5 6">
    <name type="scientific">Streptomyces sindenensis</name>
    <dbReference type="NCBI Taxonomy" id="67363"/>
    <lineage>
        <taxon>Bacteria</taxon>
        <taxon>Bacillati</taxon>
        <taxon>Actinomycetota</taxon>
        <taxon>Actinomycetes</taxon>
        <taxon>Kitasatosporales</taxon>
        <taxon>Streptomycetaceae</taxon>
        <taxon>Streptomyces</taxon>
    </lineage>
</organism>
<dbReference type="PANTHER" id="PTHR24421">
    <property type="entry name" value="NITRATE/NITRITE SENSOR PROTEIN NARX-RELATED"/>
    <property type="match status" value="1"/>
</dbReference>
<dbReference type="SMART" id="SM00387">
    <property type="entry name" value="HATPase_c"/>
    <property type="match status" value="1"/>
</dbReference>
<dbReference type="RefSeq" id="WP_280929267.1">
    <property type="nucleotide sequence ID" value="NZ_JBHXLY010000038.1"/>
</dbReference>
<keyword evidence="2 5" id="KW-0418">Kinase</keyword>
<dbReference type="SUPFAM" id="SSF55874">
    <property type="entry name" value="ATPase domain of HSP90 chaperone/DNA topoisomerase II/histidine kinase"/>
    <property type="match status" value="1"/>
</dbReference>
<keyword evidence="3" id="KW-0902">Two-component regulatory system</keyword>
<dbReference type="EMBL" id="JBHXOF010000014">
    <property type="protein sequence ID" value="MFD4215613.1"/>
    <property type="molecule type" value="Genomic_DNA"/>
</dbReference>
<dbReference type="PROSITE" id="PS50109">
    <property type="entry name" value="HIS_KIN"/>
    <property type="match status" value="1"/>
</dbReference>
<dbReference type="InterPro" id="IPR003594">
    <property type="entry name" value="HATPase_dom"/>
</dbReference>
<accession>A0ABW6EKV4</accession>
<evidence type="ECO:0000256" key="2">
    <source>
        <dbReference type="ARBA" id="ARBA00022777"/>
    </source>
</evidence>
<evidence type="ECO:0000256" key="1">
    <source>
        <dbReference type="ARBA" id="ARBA00022679"/>
    </source>
</evidence>
<evidence type="ECO:0000313" key="6">
    <source>
        <dbReference type="Proteomes" id="UP001598251"/>
    </source>
</evidence>
<dbReference type="InterPro" id="IPR011712">
    <property type="entry name" value="Sig_transdc_His_kin_sub3_dim/P"/>
</dbReference>
<keyword evidence="6" id="KW-1185">Reference proteome</keyword>
<dbReference type="InterPro" id="IPR036890">
    <property type="entry name" value="HATPase_C_sf"/>
</dbReference>
<comment type="caution">
    <text evidence="5">The sequence shown here is derived from an EMBL/GenBank/DDBJ whole genome shotgun (WGS) entry which is preliminary data.</text>
</comment>
<evidence type="ECO:0000256" key="3">
    <source>
        <dbReference type="ARBA" id="ARBA00023012"/>
    </source>
</evidence>
<dbReference type="Gene3D" id="3.30.565.10">
    <property type="entry name" value="Histidine kinase-like ATPase, C-terminal domain"/>
    <property type="match status" value="1"/>
</dbReference>
<dbReference type="Proteomes" id="UP001598251">
    <property type="component" value="Unassembled WGS sequence"/>
</dbReference>
<name>A0ABW6EKV4_9ACTN</name>